<gene>
    <name evidence="2" type="ORF">LC0644_2471</name>
</gene>
<name>A0A0C9QDN9_LACPA</name>
<protein>
    <submittedName>
        <fullName evidence="2">Zinc-containing alcohol dehydrogenase superfamily protein</fullName>
    </submittedName>
</protein>
<dbReference type="SUPFAM" id="SSF50129">
    <property type="entry name" value="GroES-like"/>
    <property type="match status" value="1"/>
</dbReference>
<dbReference type="PANTHER" id="PTHR43677">
    <property type="entry name" value="SHORT-CHAIN DEHYDROGENASE/REDUCTASE"/>
    <property type="match status" value="1"/>
</dbReference>
<dbReference type="RefSeq" id="WP_003583714.1">
    <property type="nucleotide sequence ID" value="NZ_BAYM01000383.1"/>
</dbReference>
<dbReference type="InterPro" id="IPR051397">
    <property type="entry name" value="Zn-ADH-like_protein"/>
</dbReference>
<organism evidence="2 3">
    <name type="scientific">Lacticaseibacillus paracasei NRIC 0644</name>
    <dbReference type="NCBI Taxonomy" id="1435038"/>
    <lineage>
        <taxon>Bacteria</taxon>
        <taxon>Bacillati</taxon>
        <taxon>Bacillota</taxon>
        <taxon>Bacilli</taxon>
        <taxon>Lactobacillales</taxon>
        <taxon>Lactobacillaceae</taxon>
        <taxon>Lacticaseibacillus</taxon>
    </lineage>
</organism>
<dbReference type="SMART" id="SM00829">
    <property type="entry name" value="PKS_ER"/>
    <property type="match status" value="1"/>
</dbReference>
<accession>A0A0C9QDN9</accession>
<evidence type="ECO:0000313" key="2">
    <source>
        <dbReference type="EMBL" id="GAN37882.1"/>
    </source>
</evidence>
<dbReference type="Gene3D" id="3.90.180.10">
    <property type="entry name" value="Medium-chain alcohol dehydrogenases, catalytic domain"/>
    <property type="match status" value="1"/>
</dbReference>
<evidence type="ECO:0000259" key="1">
    <source>
        <dbReference type="SMART" id="SM00829"/>
    </source>
</evidence>
<dbReference type="PANTHER" id="PTHR43677:SF1">
    <property type="entry name" value="ACRYLYL-COA REDUCTASE ACUI-RELATED"/>
    <property type="match status" value="1"/>
</dbReference>
<dbReference type="SUPFAM" id="SSF51735">
    <property type="entry name" value="NAD(P)-binding Rossmann-fold domains"/>
    <property type="match status" value="1"/>
</dbReference>
<dbReference type="InterPro" id="IPR036291">
    <property type="entry name" value="NAD(P)-bd_dom_sf"/>
</dbReference>
<dbReference type="EMBL" id="BAYM01000383">
    <property type="protein sequence ID" value="GAN37882.1"/>
    <property type="molecule type" value="Genomic_DNA"/>
</dbReference>
<dbReference type="Proteomes" id="UP000032552">
    <property type="component" value="Unassembled WGS sequence"/>
</dbReference>
<dbReference type="InterPro" id="IPR013154">
    <property type="entry name" value="ADH-like_N"/>
</dbReference>
<comment type="caution">
    <text evidence="2">The sequence shown here is derived from an EMBL/GenBank/DDBJ whole genome shotgun (WGS) entry which is preliminary data.</text>
</comment>
<dbReference type="InterPro" id="IPR013149">
    <property type="entry name" value="ADH-like_C"/>
</dbReference>
<sequence length="319" mass="33351">MQTFQALVHDGQKATFQTLHEDDLPAGDLLIKVAYSDINYKDALAYQPQNQIIRDYPQILGIDLSGTVVASQDANFKVGDQVLATGHGLGVSQGGGYAEYARIPASWAISLPSAMTLASAMSFGTAGLTAALCVAALTAHGMTPEHAPQILVGGVTGGVGSVAMRLLEQAGFTNRIGIVRTPDQQKQVMSLGATATLALDELPKGKALSKQRFDFAIDPLGGSFTTSLLPSMRYGGAIALCGNAAGTALPLTVFPFILRNVSLLGVDSVNAPAAARAAAWQTLGKLAPMPVDTVKLADLPQTLTKHFNHHTTRTIVDMG</sequence>
<dbReference type="InterPro" id="IPR020843">
    <property type="entry name" value="ER"/>
</dbReference>
<dbReference type="InterPro" id="IPR014188">
    <property type="entry name" value="Acrylyl-CoA_reductase_AcuI"/>
</dbReference>
<reference evidence="3" key="1">
    <citation type="submission" date="2014-05" db="EMBL/GenBank/DDBJ databases">
        <title>Whole genome sequencing of Lactobacillus casei NRIC0644.</title>
        <authorList>
            <person name="Atarashi H."/>
            <person name="Yoshida Y."/>
            <person name="Fujimura S."/>
            <person name="Tanaka N."/>
            <person name="Shiwa Y."/>
            <person name="Yoshikawa H."/>
            <person name="Okada S."/>
            <person name="Nakagawa J."/>
        </authorList>
    </citation>
    <scope>NUCLEOTIDE SEQUENCE [LARGE SCALE GENOMIC DNA]</scope>
    <source>
        <strain evidence="3">NRIC0644</strain>
    </source>
</reference>
<dbReference type="Pfam" id="PF08240">
    <property type="entry name" value="ADH_N"/>
    <property type="match status" value="1"/>
</dbReference>
<dbReference type="Pfam" id="PF00107">
    <property type="entry name" value="ADH_zinc_N"/>
    <property type="match status" value="1"/>
</dbReference>
<feature type="domain" description="Enoyl reductase (ER)" evidence="1">
    <location>
        <begin position="11"/>
        <end position="316"/>
    </location>
</feature>
<proteinExistence type="predicted"/>
<dbReference type="Gene3D" id="3.40.50.720">
    <property type="entry name" value="NAD(P)-binding Rossmann-like Domain"/>
    <property type="match status" value="1"/>
</dbReference>
<dbReference type="GO" id="GO:0043957">
    <property type="term" value="F:acryloyl-CoA reductase (NADPH) activity"/>
    <property type="evidence" value="ECO:0007669"/>
    <property type="project" value="TreeGrafter"/>
</dbReference>
<dbReference type="InterPro" id="IPR011032">
    <property type="entry name" value="GroES-like_sf"/>
</dbReference>
<dbReference type="AlphaFoldDB" id="A0A0C9QDN9"/>
<evidence type="ECO:0000313" key="3">
    <source>
        <dbReference type="Proteomes" id="UP000032552"/>
    </source>
</evidence>
<dbReference type="NCBIfam" id="TIGR02823">
    <property type="entry name" value="oxido_YhdH"/>
    <property type="match status" value="1"/>
</dbReference>